<sequence length="440" mass="48344">MTSTPSRPAVSRSLRRRQTRGQESRERIMTEMLQLVDERGYEGATISELVRRVGLPASSIYWHFSNKDELVGAGITHSYESRLAAGSAWPETPDSRPLVDQLVDCLANLAGDGHEADYARIGIALGLQRDTGAPAARTAYLNLRRHAKQGLVDWWRVVLAGLGADDDTRRTEIMSRLTLATLDGRYLTGQDITLTHEHTRVLAQILAGCAQKVVTLPALPEEVAVDPLASTDWVGNFTGREALIKAAIEVMCDLGPQGATVQRICEHAGLPASSLYWHFENLDKLLAEAVDASFDTWRRDVLPGVLPQSVIADPSAALATSLRVGFHGMRNHPHAFRIGFMLLLRRGDSPARDRFRAIRREVAADRARWFATWVGQRAPRGDIIRVTEETLVGQLAWALMTMADGLFMVEATTPLWSLEDASDIVAAGIETVATAAMELP</sequence>
<evidence type="ECO:0000256" key="1">
    <source>
        <dbReference type="ARBA" id="ARBA00023015"/>
    </source>
</evidence>
<evidence type="ECO:0000313" key="7">
    <source>
        <dbReference type="EMBL" id="XAN05780.1"/>
    </source>
</evidence>
<proteinExistence type="predicted"/>
<dbReference type="SUPFAM" id="SSF46689">
    <property type="entry name" value="Homeodomain-like"/>
    <property type="match status" value="2"/>
</dbReference>
<dbReference type="InterPro" id="IPR001647">
    <property type="entry name" value="HTH_TetR"/>
</dbReference>
<dbReference type="Gene3D" id="1.10.357.10">
    <property type="entry name" value="Tetracycline Repressor, domain 2"/>
    <property type="match status" value="2"/>
</dbReference>
<dbReference type="EMBL" id="CP154795">
    <property type="protein sequence ID" value="XAN05780.1"/>
    <property type="molecule type" value="Genomic_DNA"/>
</dbReference>
<dbReference type="RefSeq" id="WP_425307213.1">
    <property type="nucleotide sequence ID" value="NZ_CP154795.1"/>
</dbReference>
<evidence type="ECO:0000259" key="6">
    <source>
        <dbReference type="PROSITE" id="PS50977"/>
    </source>
</evidence>
<organism evidence="7 8">
    <name type="scientific">Ammonicoccus fulvus</name>
    <dbReference type="NCBI Taxonomy" id="3138240"/>
    <lineage>
        <taxon>Bacteria</taxon>
        <taxon>Bacillati</taxon>
        <taxon>Actinomycetota</taxon>
        <taxon>Actinomycetes</taxon>
        <taxon>Propionibacteriales</taxon>
        <taxon>Propionibacteriaceae</taxon>
        <taxon>Ammonicoccus</taxon>
    </lineage>
</organism>
<keyword evidence="2 4" id="KW-0238">DNA-binding</keyword>
<dbReference type="InterPro" id="IPR050109">
    <property type="entry name" value="HTH-type_TetR-like_transc_reg"/>
</dbReference>
<evidence type="ECO:0000256" key="4">
    <source>
        <dbReference type="PROSITE-ProRule" id="PRU00335"/>
    </source>
</evidence>
<dbReference type="PRINTS" id="PR00455">
    <property type="entry name" value="HTHTETR"/>
</dbReference>
<accession>A0ABZ3FKW0</accession>
<keyword evidence="3" id="KW-0804">Transcription</keyword>
<dbReference type="PANTHER" id="PTHR30055">
    <property type="entry name" value="HTH-TYPE TRANSCRIPTIONAL REGULATOR RUTR"/>
    <property type="match status" value="1"/>
</dbReference>
<name>A0ABZ3FKW0_9ACTN</name>
<feature type="DNA-binding region" description="H-T-H motif" evidence="4">
    <location>
        <begin position="260"/>
        <end position="279"/>
    </location>
</feature>
<feature type="region of interest" description="Disordered" evidence="5">
    <location>
        <begin position="1"/>
        <end position="24"/>
    </location>
</feature>
<feature type="domain" description="HTH tetR-type" evidence="6">
    <location>
        <begin position="22"/>
        <end position="82"/>
    </location>
</feature>
<evidence type="ECO:0000256" key="3">
    <source>
        <dbReference type="ARBA" id="ARBA00023163"/>
    </source>
</evidence>
<keyword evidence="1" id="KW-0805">Transcription regulation</keyword>
<feature type="domain" description="HTH tetR-type" evidence="6">
    <location>
        <begin position="237"/>
        <end position="297"/>
    </location>
</feature>
<dbReference type="InterPro" id="IPR009057">
    <property type="entry name" value="Homeodomain-like_sf"/>
</dbReference>
<gene>
    <name evidence="7" type="ORF">AADG42_00150</name>
</gene>
<dbReference type="Pfam" id="PF00440">
    <property type="entry name" value="TetR_N"/>
    <property type="match status" value="2"/>
</dbReference>
<reference evidence="7 8" key="1">
    <citation type="submission" date="2024-04" db="EMBL/GenBank/DDBJ databases">
        <title>Isolation of an actinomycete strain from pig manure.</title>
        <authorList>
            <person name="Gong T."/>
            <person name="Yu Z."/>
            <person name="An M."/>
            <person name="Wei C."/>
            <person name="Yang W."/>
            <person name="Liu L."/>
        </authorList>
    </citation>
    <scope>NUCLEOTIDE SEQUENCE [LARGE SCALE GENOMIC DNA]</scope>
    <source>
        <strain evidence="7 8">ZF39</strain>
    </source>
</reference>
<feature type="DNA-binding region" description="H-T-H motif" evidence="4">
    <location>
        <begin position="45"/>
        <end position="64"/>
    </location>
</feature>
<dbReference type="PANTHER" id="PTHR30055:SF234">
    <property type="entry name" value="HTH-TYPE TRANSCRIPTIONAL REGULATOR BETI"/>
    <property type="match status" value="1"/>
</dbReference>
<protein>
    <submittedName>
        <fullName evidence="7">TetR/AcrR family transcriptional regulator</fullName>
    </submittedName>
</protein>
<evidence type="ECO:0000256" key="2">
    <source>
        <dbReference type="ARBA" id="ARBA00023125"/>
    </source>
</evidence>
<keyword evidence="8" id="KW-1185">Reference proteome</keyword>
<dbReference type="Proteomes" id="UP001442841">
    <property type="component" value="Chromosome"/>
</dbReference>
<dbReference type="PROSITE" id="PS50977">
    <property type="entry name" value="HTH_TETR_2"/>
    <property type="match status" value="2"/>
</dbReference>
<evidence type="ECO:0000256" key="5">
    <source>
        <dbReference type="SAM" id="MobiDB-lite"/>
    </source>
</evidence>
<evidence type="ECO:0000313" key="8">
    <source>
        <dbReference type="Proteomes" id="UP001442841"/>
    </source>
</evidence>